<dbReference type="OrthoDB" id="142890at2157"/>
<evidence type="ECO:0000256" key="1">
    <source>
        <dbReference type="SAM" id="Coils"/>
    </source>
</evidence>
<proteinExistence type="predicted"/>
<dbReference type="InterPro" id="IPR029063">
    <property type="entry name" value="SAM-dependent_MTases_sf"/>
</dbReference>
<dbReference type="RefSeq" id="WP_048141346.1">
    <property type="nucleotide sequence ID" value="NZ_CP009516.1"/>
</dbReference>
<dbReference type="GO" id="GO:0008168">
    <property type="term" value="F:methyltransferase activity"/>
    <property type="evidence" value="ECO:0007669"/>
    <property type="project" value="UniProtKB-KW"/>
</dbReference>
<evidence type="ECO:0000313" key="3">
    <source>
        <dbReference type="EMBL" id="AKB79595.1"/>
    </source>
</evidence>
<keyword evidence="3" id="KW-0808">Transferase</keyword>
<dbReference type="EMBL" id="CP009516">
    <property type="protein sequence ID" value="AKB79595.1"/>
    <property type="molecule type" value="Genomic_DNA"/>
</dbReference>
<keyword evidence="3" id="KW-0489">Methyltransferase</keyword>
<dbReference type="Pfam" id="PF13649">
    <property type="entry name" value="Methyltransf_25"/>
    <property type="match status" value="1"/>
</dbReference>
<name>A0A0E3WUP8_9EURY</name>
<sequence length="404" mass="46158">MSTFDIRDDEINAKEVLERIRENIQSRKKTGAYSEPILNSLIKNSEKKISPAVNGMTAKDLEYLTSNYDVQNRSYVISSHRHVTGSFLVKGRNLVNGEVKRYVDPAFAQQSEVNACTCRILTELLGKNEELSGKYERLLTKNEELFGNYEESLKINEKLLGEYEKVAEKNRELDSKINALDAKFIELDKIMKNVTSDFLASSKNALASTAWGQYYSQEISEEDLLGNVNHHNHFISVVEEYAQKASGNRVPKLIEIGIGTATMSIYFSRQKYEVMGLDNDINVIFNAITTNRRLGGHANFVMLDANCLNQFKHKYFDVAFSQGTLEHFDNEGIVKMLSKQLEAAKYVVFSVPSIHYPKREFGNERKMTTEEWEVILKDGGLNIEKLEYYREDTQIVCVISDKTE</sequence>
<reference evidence="3 4" key="1">
    <citation type="submission" date="2014-07" db="EMBL/GenBank/DDBJ databases">
        <title>Methanogenic archaea and the global carbon cycle.</title>
        <authorList>
            <person name="Henriksen J.R."/>
            <person name="Luke J."/>
            <person name="Reinhart S."/>
            <person name="Benedict M.N."/>
            <person name="Youngblut N.D."/>
            <person name="Metcalf M.E."/>
            <person name="Whitaker R.J."/>
            <person name="Metcalf W.W."/>
        </authorList>
    </citation>
    <scope>NUCLEOTIDE SEQUENCE [LARGE SCALE GENOMIC DNA]</scope>
    <source>
        <strain evidence="3 4">HB-1</strain>
    </source>
</reference>
<gene>
    <name evidence="3" type="ORF">MSHOH_3112</name>
</gene>
<dbReference type="SUPFAM" id="SSF53335">
    <property type="entry name" value="S-adenosyl-L-methionine-dependent methyltransferases"/>
    <property type="match status" value="1"/>
</dbReference>
<dbReference type="Proteomes" id="UP000033101">
    <property type="component" value="Chromosome"/>
</dbReference>
<dbReference type="InterPro" id="IPR041698">
    <property type="entry name" value="Methyltransf_25"/>
</dbReference>
<dbReference type="AlphaFoldDB" id="A0A0E3WUP8"/>
<organism evidence="3 4">
    <name type="scientific">Methanosarcina horonobensis HB-1 = JCM 15518</name>
    <dbReference type="NCBI Taxonomy" id="1434110"/>
    <lineage>
        <taxon>Archaea</taxon>
        <taxon>Methanobacteriati</taxon>
        <taxon>Methanobacteriota</taxon>
        <taxon>Stenosarchaea group</taxon>
        <taxon>Methanomicrobia</taxon>
        <taxon>Methanosarcinales</taxon>
        <taxon>Methanosarcinaceae</taxon>
        <taxon>Methanosarcina</taxon>
    </lineage>
</organism>
<feature type="domain" description="Methyltransferase" evidence="2">
    <location>
        <begin position="254"/>
        <end position="339"/>
    </location>
</feature>
<keyword evidence="1" id="KW-0175">Coiled coil</keyword>
<protein>
    <submittedName>
        <fullName evidence="3">Methyltransferase type 11</fullName>
    </submittedName>
</protein>
<dbReference type="GO" id="GO:0032259">
    <property type="term" value="P:methylation"/>
    <property type="evidence" value="ECO:0007669"/>
    <property type="project" value="UniProtKB-KW"/>
</dbReference>
<dbReference type="PATRIC" id="fig|1434110.4.peg.4009"/>
<accession>A0A0E3WUP8</accession>
<dbReference type="Gene3D" id="3.40.50.150">
    <property type="entry name" value="Vaccinia Virus protein VP39"/>
    <property type="match status" value="1"/>
</dbReference>
<dbReference type="KEGG" id="mhor:MSHOH_3112"/>
<feature type="coiled-coil region" evidence="1">
    <location>
        <begin position="121"/>
        <end position="183"/>
    </location>
</feature>
<dbReference type="STRING" id="1434110.MSHOH_3112"/>
<evidence type="ECO:0000313" key="4">
    <source>
        <dbReference type="Proteomes" id="UP000033101"/>
    </source>
</evidence>
<evidence type="ECO:0000259" key="2">
    <source>
        <dbReference type="Pfam" id="PF13649"/>
    </source>
</evidence>
<keyword evidence="4" id="KW-1185">Reference proteome</keyword>
<dbReference type="HOGENOM" id="CLU_583449_0_0_2"/>
<dbReference type="GeneID" id="24832437"/>